<sequence>MFSYSDSVSLSSFGSGSERSGRDGSSQSTSSERGQLGGEGRITMETTTEVREDPPEELVERNWPAKAGYGWVAKDVQTQYSLFRWSRLLKSWLNCIPIFERGAQKDIGALEMVNDVDCVCHGREGAAEEFFYMYICHFSQLYIRLPFDNFTMGVLRLLNVAPTQLHSNSWAYL</sequence>
<gene>
    <name evidence="2" type="ORF">DEO72_LG9g1992</name>
</gene>
<evidence type="ECO:0000313" key="3">
    <source>
        <dbReference type="Proteomes" id="UP000501690"/>
    </source>
</evidence>
<organism evidence="2 3">
    <name type="scientific">Vigna unguiculata</name>
    <name type="common">Cowpea</name>
    <dbReference type="NCBI Taxonomy" id="3917"/>
    <lineage>
        <taxon>Eukaryota</taxon>
        <taxon>Viridiplantae</taxon>
        <taxon>Streptophyta</taxon>
        <taxon>Embryophyta</taxon>
        <taxon>Tracheophyta</taxon>
        <taxon>Spermatophyta</taxon>
        <taxon>Magnoliopsida</taxon>
        <taxon>eudicotyledons</taxon>
        <taxon>Gunneridae</taxon>
        <taxon>Pentapetalae</taxon>
        <taxon>rosids</taxon>
        <taxon>fabids</taxon>
        <taxon>Fabales</taxon>
        <taxon>Fabaceae</taxon>
        <taxon>Papilionoideae</taxon>
        <taxon>50 kb inversion clade</taxon>
        <taxon>NPAAA clade</taxon>
        <taxon>indigoferoid/millettioid clade</taxon>
        <taxon>Phaseoleae</taxon>
        <taxon>Vigna</taxon>
    </lineage>
</organism>
<protein>
    <submittedName>
        <fullName evidence="2">Uncharacterized protein</fullName>
    </submittedName>
</protein>
<dbReference type="AlphaFoldDB" id="A0A4D6N4N1"/>
<proteinExistence type="predicted"/>
<reference evidence="2 3" key="1">
    <citation type="submission" date="2019-04" db="EMBL/GenBank/DDBJ databases">
        <title>An improved genome assembly and genetic linkage map for asparagus bean, Vigna unguiculata ssp. sesquipedialis.</title>
        <authorList>
            <person name="Xia Q."/>
            <person name="Zhang R."/>
            <person name="Dong Y."/>
        </authorList>
    </citation>
    <scope>NUCLEOTIDE SEQUENCE [LARGE SCALE GENOMIC DNA]</scope>
    <source>
        <tissue evidence="2">Leaf</tissue>
    </source>
</reference>
<dbReference type="EMBL" id="CP039353">
    <property type="protein sequence ID" value="QCE06977.1"/>
    <property type="molecule type" value="Genomic_DNA"/>
</dbReference>
<evidence type="ECO:0000256" key="1">
    <source>
        <dbReference type="SAM" id="MobiDB-lite"/>
    </source>
</evidence>
<keyword evidence="3" id="KW-1185">Reference proteome</keyword>
<feature type="region of interest" description="Disordered" evidence="1">
    <location>
        <begin position="1"/>
        <end position="57"/>
    </location>
</feature>
<dbReference type="Proteomes" id="UP000501690">
    <property type="component" value="Linkage Group LG9"/>
</dbReference>
<evidence type="ECO:0000313" key="2">
    <source>
        <dbReference type="EMBL" id="QCE06977.1"/>
    </source>
</evidence>
<accession>A0A4D6N4N1</accession>
<feature type="compositionally biased region" description="Low complexity" evidence="1">
    <location>
        <begin position="1"/>
        <end position="34"/>
    </location>
</feature>
<name>A0A4D6N4N1_VIGUN</name>